<keyword evidence="1" id="KW-0812">Transmembrane</keyword>
<evidence type="ECO:0000313" key="2">
    <source>
        <dbReference type="EMBL" id="CAE0373405.1"/>
    </source>
</evidence>
<dbReference type="AlphaFoldDB" id="A0A7S3NPE0"/>
<feature type="transmembrane region" description="Helical" evidence="1">
    <location>
        <begin position="55"/>
        <end position="75"/>
    </location>
</feature>
<sequence>MKCETDTAVSIGFFEGCSSKLSQALVQCSLEYVCNPITIDKVENEQVNVTTKTTYSNSLLFCCCCCGLIFMIYLFRRKFHTNPSAIVLPLPPLEQSMNQNQVKAQDVELPDNDDDLSYEDLDAVVIDDVDDLFHLSSNEKKFITYLAILYQNILHFFQRIYRTSSAKKVHHSSFYATCSCWWRKKTISFFTTSAAAFSSKKSECSL</sequence>
<name>A0A7S3NPE0_9STRA</name>
<dbReference type="EMBL" id="HBIJ01021872">
    <property type="protein sequence ID" value="CAE0373405.1"/>
    <property type="molecule type" value="Transcribed_RNA"/>
</dbReference>
<reference evidence="2" key="1">
    <citation type="submission" date="2021-01" db="EMBL/GenBank/DDBJ databases">
        <authorList>
            <person name="Corre E."/>
            <person name="Pelletier E."/>
            <person name="Niang G."/>
            <person name="Scheremetjew M."/>
            <person name="Finn R."/>
            <person name="Kale V."/>
            <person name="Holt S."/>
            <person name="Cochrane G."/>
            <person name="Meng A."/>
            <person name="Brown T."/>
            <person name="Cohen L."/>
        </authorList>
    </citation>
    <scope>NUCLEOTIDE SEQUENCE</scope>
    <source>
        <strain evidence="2">CCMP1510</strain>
    </source>
</reference>
<accession>A0A7S3NPE0</accession>
<protein>
    <submittedName>
        <fullName evidence="2">Uncharacterized protein</fullName>
    </submittedName>
</protein>
<organism evidence="2">
    <name type="scientific">Aureoumbra lagunensis</name>
    <dbReference type="NCBI Taxonomy" id="44058"/>
    <lineage>
        <taxon>Eukaryota</taxon>
        <taxon>Sar</taxon>
        <taxon>Stramenopiles</taxon>
        <taxon>Ochrophyta</taxon>
        <taxon>Pelagophyceae</taxon>
        <taxon>Pelagomonadales</taxon>
        <taxon>Aureoumbra</taxon>
    </lineage>
</organism>
<gene>
    <name evidence="2" type="ORF">ALAG00032_LOCUS14206</name>
</gene>
<keyword evidence="1" id="KW-0472">Membrane</keyword>
<evidence type="ECO:0000256" key="1">
    <source>
        <dbReference type="SAM" id="Phobius"/>
    </source>
</evidence>
<proteinExistence type="predicted"/>
<keyword evidence="1" id="KW-1133">Transmembrane helix</keyword>